<evidence type="ECO:0000313" key="4">
    <source>
        <dbReference type="EMBL" id="AHC15279.1"/>
    </source>
</evidence>
<dbReference type="PATRIC" id="fig|1307761.3.peg.1899"/>
<feature type="compositionally biased region" description="Basic and acidic residues" evidence="1">
    <location>
        <begin position="168"/>
        <end position="181"/>
    </location>
</feature>
<feature type="compositionally biased region" description="Low complexity" evidence="1">
    <location>
        <begin position="189"/>
        <end position="215"/>
    </location>
</feature>
<reference evidence="4 5" key="1">
    <citation type="journal article" date="2015" name="Stand. Genomic Sci.">
        <title>Complete genome sequence and description of Salinispira pacifica gen. nov., sp. nov., a novel spirochaete isolated form a hypersaline microbial mat.</title>
        <authorList>
            <person name="Ben Hania W."/>
            <person name="Joseph M."/>
            <person name="Schumann P."/>
            <person name="Bunk B."/>
            <person name="Fiebig A."/>
            <person name="Sproer C."/>
            <person name="Klenk H.P."/>
            <person name="Fardeau M.L."/>
            <person name="Spring S."/>
        </authorList>
    </citation>
    <scope>NUCLEOTIDE SEQUENCE [LARGE SCALE GENOMIC DNA]</scope>
    <source>
        <strain evidence="4 5">L21-RPul-D2</strain>
    </source>
</reference>
<dbReference type="Gene3D" id="2.40.50.180">
    <property type="entry name" value="CheA-289, Domain 4"/>
    <property type="match status" value="1"/>
</dbReference>
<dbReference type="PRINTS" id="PR00996">
    <property type="entry name" value="CHERMTFRASE"/>
</dbReference>
<dbReference type="GO" id="GO:0005829">
    <property type="term" value="C:cytosol"/>
    <property type="evidence" value="ECO:0007669"/>
    <property type="project" value="TreeGrafter"/>
</dbReference>
<dbReference type="InterPro" id="IPR000780">
    <property type="entry name" value="CheR_MeTrfase"/>
</dbReference>
<dbReference type="Gene3D" id="3.40.50.150">
    <property type="entry name" value="Vaccinia Virus protein VP39"/>
    <property type="match status" value="1"/>
</dbReference>
<dbReference type="CDD" id="cd00732">
    <property type="entry name" value="CheW"/>
    <property type="match status" value="1"/>
</dbReference>
<gene>
    <name evidence="4" type="ORF">L21SP2_1906</name>
</gene>
<sequence>MKILSKSKKSAHARAAEDQDAKVENIDYKMVTFTLGGKDYGIDIMKVKEIAKFINFTYVPNTPPFVRGVYNLRGEIISIIDLREMFNLPHEDDENLDEENGLILRLESNMIGVVVDKIDKVVGISKETIQPPHPIFGDINIKYISGVVENDGRLYIILDVERILGKPEEEKDKDQQDELQRQVRRQNYSQEQSSESRSTQQSSQKKKGSQQSGETTASSPGKKPVKSEDSESVNKQFIIETLETFEHFFVSDINRDWFEQRFQEWKNERSKDNLQLSNKSDANQFLTGFSSRYTSRLWEKDLFDALYTALPDDVDNQLHIWNPGCGKGYETYSLAVLLKTKYPAARLKIWASDKDLLSVSSAPNMIFDEKAVPDIYREHMVSGPNGLSFNQEIKDAILFEYHDIAHAHAMPPIQLLVARDLLSYLSREDSSRLLNELDERMKAGGIVILGDHERIPSAYPWEEQADKELRFYRKKSS</sequence>
<proteinExistence type="predicted"/>
<feature type="domain" description="CheR-type methyltransferase" evidence="2">
    <location>
        <begin position="262"/>
        <end position="477"/>
    </location>
</feature>
<dbReference type="HOGENOM" id="CLU_597086_0_0_12"/>
<dbReference type="Pfam" id="PF01584">
    <property type="entry name" value="CheW"/>
    <property type="match status" value="1"/>
</dbReference>
<dbReference type="SMART" id="SM00138">
    <property type="entry name" value="MeTrc"/>
    <property type="match status" value="1"/>
</dbReference>
<dbReference type="EMBL" id="CP006939">
    <property type="protein sequence ID" value="AHC15279.1"/>
    <property type="molecule type" value="Genomic_DNA"/>
</dbReference>
<dbReference type="AlphaFoldDB" id="V5WI92"/>
<dbReference type="PROSITE" id="PS50851">
    <property type="entry name" value="CHEW"/>
    <property type="match status" value="1"/>
</dbReference>
<keyword evidence="5" id="KW-1185">Reference proteome</keyword>
<dbReference type="KEGG" id="slr:L21SP2_1906"/>
<dbReference type="SUPFAM" id="SSF53335">
    <property type="entry name" value="S-adenosyl-L-methionine-dependent methyltransferases"/>
    <property type="match status" value="1"/>
</dbReference>
<name>V5WI92_9SPIO</name>
<dbReference type="InterPro" id="IPR002545">
    <property type="entry name" value="CheW-lke_dom"/>
</dbReference>
<dbReference type="InterPro" id="IPR039315">
    <property type="entry name" value="CheW"/>
</dbReference>
<dbReference type="GO" id="GO:0008757">
    <property type="term" value="F:S-adenosylmethionine-dependent methyltransferase activity"/>
    <property type="evidence" value="ECO:0007669"/>
    <property type="project" value="InterPro"/>
</dbReference>
<dbReference type="GO" id="GO:0007165">
    <property type="term" value="P:signal transduction"/>
    <property type="evidence" value="ECO:0007669"/>
    <property type="project" value="InterPro"/>
</dbReference>
<dbReference type="Proteomes" id="UP000018680">
    <property type="component" value="Chromosome"/>
</dbReference>
<dbReference type="Pfam" id="PF01739">
    <property type="entry name" value="CheR"/>
    <property type="match status" value="1"/>
</dbReference>
<dbReference type="OrthoDB" id="9794382at2"/>
<dbReference type="PROSITE" id="PS50123">
    <property type="entry name" value="CHER"/>
    <property type="match status" value="1"/>
</dbReference>
<evidence type="ECO:0000256" key="1">
    <source>
        <dbReference type="SAM" id="MobiDB-lite"/>
    </source>
</evidence>
<dbReference type="Gene3D" id="2.30.30.40">
    <property type="entry name" value="SH3 Domains"/>
    <property type="match status" value="1"/>
</dbReference>
<protein>
    <submittedName>
        <fullName evidence="4">Positive regulator of CheA protein activity (CheW)</fullName>
    </submittedName>
</protein>
<feature type="domain" description="CheW-like" evidence="3">
    <location>
        <begin position="27"/>
        <end position="169"/>
    </location>
</feature>
<dbReference type="InterPro" id="IPR036061">
    <property type="entry name" value="CheW-like_dom_sf"/>
</dbReference>
<organism evidence="4 5">
    <name type="scientific">Salinispira pacifica</name>
    <dbReference type="NCBI Taxonomy" id="1307761"/>
    <lineage>
        <taxon>Bacteria</taxon>
        <taxon>Pseudomonadati</taxon>
        <taxon>Spirochaetota</taxon>
        <taxon>Spirochaetia</taxon>
        <taxon>Spirochaetales</taxon>
        <taxon>Spirochaetaceae</taxon>
        <taxon>Salinispira</taxon>
    </lineage>
</organism>
<dbReference type="eggNOG" id="COG0835">
    <property type="taxonomic scope" value="Bacteria"/>
</dbReference>
<dbReference type="PANTHER" id="PTHR22617">
    <property type="entry name" value="CHEMOTAXIS SENSOR HISTIDINE KINASE-RELATED"/>
    <property type="match status" value="1"/>
</dbReference>
<evidence type="ECO:0000259" key="2">
    <source>
        <dbReference type="PROSITE" id="PS50123"/>
    </source>
</evidence>
<accession>V5WI92</accession>
<dbReference type="STRING" id="1307761.L21SP2_1906"/>
<dbReference type="InterPro" id="IPR029063">
    <property type="entry name" value="SAM-dependent_MTases_sf"/>
</dbReference>
<dbReference type="SUPFAM" id="SSF50341">
    <property type="entry name" value="CheW-like"/>
    <property type="match status" value="1"/>
</dbReference>
<dbReference type="PANTHER" id="PTHR22617:SF23">
    <property type="entry name" value="CHEMOTAXIS PROTEIN CHEW"/>
    <property type="match status" value="1"/>
</dbReference>
<dbReference type="InterPro" id="IPR022642">
    <property type="entry name" value="CheR_C"/>
</dbReference>
<dbReference type="RefSeq" id="WP_024268196.1">
    <property type="nucleotide sequence ID" value="NC_023035.1"/>
</dbReference>
<feature type="region of interest" description="Disordered" evidence="1">
    <location>
        <begin position="168"/>
        <end position="230"/>
    </location>
</feature>
<dbReference type="eggNOG" id="COG1352">
    <property type="taxonomic scope" value="Bacteria"/>
</dbReference>
<evidence type="ECO:0000313" key="5">
    <source>
        <dbReference type="Proteomes" id="UP000018680"/>
    </source>
</evidence>
<dbReference type="SMART" id="SM00260">
    <property type="entry name" value="CheW"/>
    <property type="match status" value="1"/>
</dbReference>
<dbReference type="GO" id="GO:0006935">
    <property type="term" value="P:chemotaxis"/>
    <property type="evidence" value="ECO:0007669"/>
    <property type="project" value="InterPro"/>
</dbReference>
<evidence type="ECO:0000259" key="3">
    <source>
        <dbReference type="PROSITE" id="PS50851"/>
    </source>
</evidence>